<accession>A0A2M7X9X2</accession>
<reference evidence="3" key="1">
    <citation type="submission" date="2017-09" db="EMBL/GenBank/DDBJ databases">
        <title>Depth-based differentiation of microbial function through sediment-hosted aquifers and enrichment of novel symbionts in the deep terrestrial subsurface.</title>
        <authorList>
            <person name="Probst A.J."/>
            <person name="Ladd B."/>
            <person name="Jarett J.K."/>
            <person name="Geller-Mcgrath D.E."/>
            <person name="Sieber C.M.K."/>
            <person name="Emerson J.B."/>
            <person name="Anantharaman K."/>
            <person name="Thomas B.C."/>
            <person name="Malmstrom R."/>
            <person name="Stieglmeier M."/>
            <person name="Klingl A."/>
            <person name="Woyke T."/>
            <person name="Ryan C.M."/>
            <person name="Banfield J.F."/>
        </authorList>
    </citation>
    <scope>NUCLEOTIDE SEQUENCE [LARGE SCALE GENOMIC DNA]</scope>
</reference>
<gene>
    <name evidence="2" type="ORF">CO176_00850</name>
</gene>
<feature type="non-terminal residue" evidence="2">
    <location>
        <position position="269"/>
    </location>
</feature>
<dbReference type="SUPFAM" id="SSF64182">
    <property type="entry name" value="DHH phosphoesterases"/>
    <property type="match status" value="1"/>
</dbReference>
<dbReference type="Proteomes" id="UP000230484">
    <property type="component" value="Unassembled WGS sequence"/>
</dbReference>
<name>A0A2M7X9X2_9BACT</name>
<evidence type="ECO:0000313" key="2">
    <source>
        <dbReference type="EMBL" id="PJA42950.1"/>
    </source>
</evidence>
<sequence length="269" mass="28532">MDNTFPSLISSANSILILLPDKPVFDQVAAALSLYLSLRGIKDASISSPNPITVEFNRLVGVDKITQGMGNKNLTIRFKNYPAENIERVSADVEGSEFKLTVIPKTGLTSPQKEQVELSSSGVASDLVILVGGNNDLDFSSLNIEDLSGAKIVHIGIKQLLASPNKAIMSFTLPVSSLSELAAILIKESNLNLNGDSATNLIAGIEEGTNNFTGEAVSADTFEVFAHLLRSGGQRPQKGGLKREYPKGSIPGQDLKVPVRKVTQSVAGG</sequence>
<dbReference type="Gene3D" id="3.90.1640.10">
    <property type="entry name" value="inorganic pyrophosphatase (n-terminal core)"/>
    <property type="match status" value="1"/>
</dbReference>
<dbReference type="EMBL" id="PFWW01000016">
    <property type="protein sequence ID" value="PJA42950.1"/>
    <property type="molecule type" value="Genomic_DNA"/>
</dbReference>
<evidence type="ECO:0000256" key="1">
    <source>
        <dbReference type="SAM" id="MobiDB-lite"/>
    </source>
</evidence>
<protein>
    <submittedName>
        <fullName evidence="2">Uncharacterized protein</fullName>
    </submittedName>
</protein>
<comment type="caution">
    <text evidence="2">The sequence shown here is derived from an EMBL/GenBank/DDBJ whole genome shotgun (WGS) entry which is preliminary data.</text>
</comment>
<organism evidence="2 3">
    <name type="scientific">Candidatus Woesebacteria bacterium CG_4_9_14_3_um_filter_39_10</name>
    <dbReference type="NCBI Taxonomy" id="1975056"/>
    <lineage>
        <taxon>Bacteria</taxon>
        <taxon>Candidatus Woeseibacteriota</taxon>
    </lineage>
</organism>
<proteinExistence type="predicted"/>
<evidence type="ECO:0000313" key="3">
    <source>
        <dbReference type="Proteomes" id="UP000230484"/>
    </source>
</evidence>
<feature type="region of interest" description="Disordered" evidence="1">
    <location>
        <begin position="233"/>
        <end position="254"/>
    </location>
</feature>
<dbReference type="AlphaFoldDB" id="A0A2M7X9X2"/>
<dbReference type="InterPro" id="IPR038763">
    <property type="entry name" value="DHH_sf"/>
</dbReference>